<name>A0A1I7YZB0_9BILA</name>
<proteinExistence type="predicted"/>
<evidence type="ECO:0000313" key="3">
    <source>
        <dbReference type="WBParaSite" id="L893_g212.t1"/>
    </source>
</evidence>
<reference evidence="3" key="1">
    <citation type="submission" date="2016-11" db="UniProtKB">
        <authorList>
            <consortium name="WormBaseParasite"/>
        </authorList>
    </citation>
    <scope>IDENTIFICATION</scope>
</reference>
<dbReference type="AlphaFoldDB" id="A0A1I7YZB0"/>
<dbReference type="WBParaSite" id="L893_g212.t1">
    <property type="protein sequence ID" value="L893_g212.t1"/>
    <property type="gene ID" value="L893_g212"/>
</dbReference>
<feature type="region of interest" description="Disordered" evidence="1">
    <location>
        <begin position="419"/>
        <end position="461"/>
    </location>
</feature>
<feature type="compositionally biased region" description="Basic and acidic residues" evidence="1">
    <location>
        <begin position="419"/>
        <end position="435"/>
    </location>
</feature>
<feature type="region of interest" description="Disordered" evidence="1">
    <location>
        <begin position="280"/>
        <end position="339"/>
    </location>
</feature>
<dbReference type="Proteomes" id="UP000095287">
    <property type="component" value="Unplaced"/>
</dbReference>
<accession>A0A1I7YZB0</accession>
<evidence type="ECO:0000313" key="2">
    <source>
        <dbReference type="Proteomes" id="UP000095287"/>
    </source>
</evidence>
<feature type="compositionally biased region" description="Polar residues" evidence="1">
    <location>
        <begin position="297"/>
        <end position="320"/>
    </location>
</feature>
<keyword evidence="2" id="KW-1185">Reference proteome</keyword>
<feature type="region of interest" description="Disordered" evidence="1">
    <location>
        <begin position="86"/>
        <end position="108"/>
    </location>
</feature>
<evidence type="ECO:0000256" key="1">
    <source>
        <dbReference type="SAM" id="MobiDB-lite"/>
    </source>
</evidence>
<protein>
    <submittedName>
        <fullName evidence="3">Calpain catalytic domain-containing protein</fullName>
    </submittedName>
</protein>
<organism evidence="2 3">
    <name type="scientific">Steinernema glaseri</name>
    <dbReference type="NCBI Taxonomy" id="37863"/>
    <lineage>
        <taxon>Eukaryota</taxon>
        <taxon>Metazoa</taxon>
        <taxon>Ecdysozoa</taxon>
        <taxon>Nematoda</taxon>
        <taxon>Chromadorea</taxon>
        <taxon>Rhabditida</taxon>
        <taxon>Tylenchina</taxon>
        <taxon>Panagrolaimomorpha</taxon>
        <taxon>Strongyloidoidea</taxon>
        <taxon>Steinernematidae</taxon>
        <taxon>Steinernema</taxon>
    </lineage>
</organism>
<sequence>MHCFGSISFLSRVSRTSTRRYLIERLLQPILVVLKNVERRRKKRRHCDQKCDNKENEVKYHRSKRNRKDILCALWYIGRKTKTGRHHQVRSDIGTTKPAGGADTTTQARTPLPKACHIWRELVHPPEIRDSKITSPERSRISKCLKTFKEILKDAKSACNLPKLPTELTKLQDMKGNLSSDLKTAISDMDAHSTALENAMERYRKAFSALEEDERDNDESKYRDTANKVTETLDAALKQQCELDKTMQMVEKTLEVRKAMGLGELLEALRNEHRQQGDIGLRALPLPQVNPLKENPKSSYQRSSPQAQGTTSPTDETANPNPREAAAQTDDAADSSLRRQASRELEELFQKRREYEAEVAKWSRFVRFRTTISSDRLSDHLHLLQRTALHGPVSEGDMPESTKADCGHSHLLPEMPREESFHRQLHADETGHPPEDQPTQQGPDCGCSPSLTKVPPGAFHRQLHPNKTVHLLWSTGTPPIPLHLDKRNGDIFIRVVHIS</sequence>